<comment type="similarity">
    <text evidence="2">Belongs to the histone-like protein H-NS family.</text>
</comment>
<dbReference type="SMART" id="SM00528">
    <property type="entry name" value="HNS"/>
    <property type="match status" value="1"/>
</dbReference>
<dbReference type="AlphaFoldDB" id="A0A0P1H652"/>
<dbReference type="PANTHER" id="PTHR38097">
    <property type="match status" value="1"/>
</dbReference>
<name>A0A0P1H652_9RHOB</name>
<dbReference type="Proteomes" id="UP000051326">
    <property type="component" value="Unassembled WGS sequence"/>
</dbReference>
<evidence type="ECO:0000256" key="1">
    <source>
        <dbReference type="ARBA" id="ARBA00004453"/>
    </source>
</evidence>
<dbReference type="PANTHER" id="PTHR38097:SF2">
    <property type="entry name" value="DNA-BINDING PROTEIN STPA"/>
    <property type="match status" value="1"/>
</dbReference>
<feature type="domain" description="DNA-binding protein H-NS-like C-terminal" evidence="6">
    <location>
        <begin position="62"/>
        <end position="107"/>
    </location>
</feature>
<dbReference type="InterPro" id="IPR037150">
    <property type="entry name" value="H-NS_C_dom_sf"/>
</dbReference>
<evidence type="ECO:0000256" key="3">
    <source>
        <dbReference type="ARBA" id="ARBA00022490"/>
    </source>
</evidence>
<reference evidence="7 8" key="1">
    <citation type="submission" date="2015-09" db="EMBL/GenBank/DDBJ databases">
        <authorList>
            <consortium name="Swine Surveillance"/>
        </authorList>
    </citation>
    <scope>NUCLEOTIDE SEQUENCE [LARGE SCALE GENOMIC DNA]</scope>
    <source>
        <strain evidence="7 8">CECT 8399</strain>
    </source>
</reference>
<evidence type="ECO:0000256" key="5">
    <source>
        <dbReference type="SAM" id="MobiDB-lite"/>
    </source>
</evidence>
<proteinExistence type="inferred from homology"/>
<feature type="region of interest" description="Disordered" evidence="5">
    <location>
        <begin position="61"/>
        <end position="89"/>
    </location>
</feature>
<dbReference type="GO" id="GO:0003681">
    <property type="term" value="F:bent DNA binding"/>
    <property type="evidence" value="ECO:0007669"/>
    <property type="project" value="TreeGrafter"/>
</dbReference>
<evidence type="ECO:0000256" key="2">
    <source>
        <dbReference type="ARBA" id="ARBA00010610"/>
    </source>
</evidence>
<dbReference type="Pfam" id="PF00816">
    <property type="entry name" value="Histone_HNS"/>
    <property type="match status" value="1"/>
</dbReference>
<dbReference type="InterPro" id="IPR027444">
    <property type="entry name" value="H-NS_C_dom"/>
</dbReference>
<keyword evidence="3" id="KW-0963">Cytoplasm</keyword>
<dbReference type="Gene3D" id="4.10.430.10">
    <property type="entry name" value="Histone-like protein H-NS, C-terminal domain"/>
    <property type="match status" value="1"/>
</dbReference>
<evidence type="ECO:0000313" key="7">
    <source>
        <dbReference type="EMBL" id="CUH98265.1"/>
    </source>
</evidence>
<organism evidence="7 8">
    <name type="scientific">Leisingera aquaemixtae</name>
    <dbReference type="NCBI Taxonomy" id="1396826"/>
    <lineage>
        <taxon>Bacteria</taxon>
        <taxon>Pseudomonadati</taxon>
        <taxon>Pseudomonadota</taxon>
        <taxon>Alphaproteobacteria</taxon>
        <taxon>Rhodobacterales</taxon>
        <taxon>Roseobacteraceae</taxon>
        <taxon>Leisingera</taxon>
    </lineage>
</organism>
<sequence>MAIDLKGLSAAELEALAKEIEVRKVEVEDEAKKSAYAEMLAIAEKHGVAFEEVIALHGGKGRKSSAKAPAKYANPADRSQTWSGRGRKPAWVHEALEAGKSLEDLEM</sequence>
<dbReference type="GO" id="GO:0032993">
    <property type="term" value="C:protein-DNA complex"/>
    <property type="evidence" value="ECO:0007669"/>
    <property type="project" value="TreeGrafter"/>
</dbReference>
<protein>
    <submittedName>
        <fullName evidence="7">DNA binding protein, nucleoid-associated</fullName>
    </submittedName>
</protein>
<dbReference type="GO" id="GO:0005829">
    <property type="term" value="C:cytosol"/>
    <property type="evidence" value="ECO:0007669"/>
    <property type="project" value="TreeGrafter"/>
</dbReference>
<accession>A0A0P1H652</accession>
<dbReference type="GO" id="GO:0003680">
    <property type="term" value="F:minor groove of adenine-thymine-rich DNA binding"/>
    <property type="evidence" value="ECO:0007669"/>
    <property type="project" value="TreeGrafter"/>
</dbReference>
<keyword evidence="4" id="KW-0238">DNA-binding</keyword>
<dbReference type="GO" id="GO:0009295">
    <property type="term" value="C:nucleoid"/>
    <property type="evidence" value="ECO:0007669"/>
    <property type="project" value="UniProtKB-SubCell"/>
</dbReference>
<comment type="subcellular location">
    <subcellularLocation>
        <location evidence="1">Cytoplasm</location>
        <location evidence="1">Nucleoid</location>
    </subcellularLocation>
</comment>
<dbReference type="RefSeq" id="WP_058284516.1">
    <property type="nucleotide sequence ID" value="NZ_CYSR01000003.1"/>
</dbReference>
<evidence type="ECO:0000256" key="4">
    <source>
        <dbReference type="ARBA" id="ARBA00023125"/>
    </source>
</evidence>
<gene>
    <name evidence="7" type="ORF">PHA8399_00379</name>
</gene>
<dbReference type="EMBL" id="CYSR01000003">
    <property type="protein sequence ID" value="CUH98265.1"/>
    <property type="molecule type" value="Genomic_DNA"/>
</dbReference>
<evidence type="ECO:0000313" key="8">
    <source>
        <dbReference type="Proteomes" id="UP000051326"/>
    </source>
</evidence>
<dbReference type="SUPFAM" id="SSF81273">
    <property type="entry name" value="H-NS histone-like proteins"/>
    <property type="match status" value="1"/>
</dbReference>
<dbReference type="GO" id="GO:0000976">
    <property type="term" value="F:transcription cis-regulatory region binding"/>
    <property type="evidence" value="ECO:0007669"/>
    <property type="project" value="TreeGrafter"/>
</dbReference>
<dbReference type="GO" id="GO:0001217">
    <property type="term" value="F:DNA-binding transcription repressor activity"/>
    <property type="evidence" value="ECO:0007669"/>
    <property type="project" value="TreeGrafter"/>
</dbReference>
<evidence type="ECO:0000259" key="6">
    <source>
        <dbReference type="SMART" id="SM00528"/>
    </source>
</evidence>